<keyword evidence="3 7" id="KW-0227">DNA damage</keyword>
<dbReference type="RefSeq" id="WP_112331482.1">
    <property type="nucleotide sequence ID" value="NZ_JADPHD010000001.1"/>
</dbReference>
<evidence type="ECO:0000259" key="8">
    <source>
        <dbReference type="Pfam" id="PF11967"/>
    </source>
</evidence>
<name>A0A328UMX4_9FIRM</name>
<dbReference type="GO" id="GO:0006310">
    <property type="term" value="P:DNA recombination"/>
    <property type="evidence" value="ECO:0007669"/>
    <property type="project" value="UniProtKB-UniRule"/>
</dbReference>
<proteinExistence type="inferred from homology"/>
<dbReference type="GO" id="GO:0006302">
    <property type="term" value="P:double-strand break repair"/>
    <property type="evidence" value="ECO:0007669"/>
    <property type="project" value="TreeGrafter"/>
</dbReference>
<feature type="domain" description="DNA replication/recombination mediator RecO N-terminal" evidence="8">
    <location>
        <begin position="1"/>
        <end position="78"/>
    </location>
</feature>
<dbReference type="AlphaFoldDB" id="A0A328UMX4"/>
<dbReference type="HAMAP" id="MF_00201">
    <property type="entry name" value="RecO"/>
    <property type="match status" value="1"/>
</dbReference>
<evidence type="ECO:0000313" key="9">
    <source>
        <dbReference type="EMBL" id="RAQ30285.1"/>
    </source>
</evidence>
<evidence type="ECO:0000256" key="1">
    <source>
        <dbReference type="ARBA" id="ARBA00007452"/>
    </source>
</evidence>
<comment type="function">
    <text evidence="7">Involved in DNA repair and RecF pathway recombination.</text>
</comment>
<sequence>MQFNTEGLVLNEMNVGETDRLVTVLTKKEGVLRAFAKQANRTSSGKLAATRLFCYSRLSVYKGRDKYIIDDAKPIEVFFELRKNLEGLTLAQYFCELSISMAPREAPAGDFLRLLLNTLHFLCKGTRPLLLLKSVVELRLLSLTGYMPNLVGCEECGCYEAEEMLFYPRHGMLLCGDCARGVQKDGGGIPLSQGVLTAMRHIVYVDFEKLFSFSLPEDGLKQLAKASERYLLATLGRGFQTLDFFHQMLSEA</sequence>
<organism evidence="9 10">
    <name type="scientific">Hydrogeniiclostridium mannosilyticum</name>
    <dbReference type="NCBI Taxonomy" id="2764322"/>
    <lineage>
        <taxon>Bacteria</taxon>
        <taxon>Bacillati</taxon>
        <taxon>Bacillota</taxon>
        <taxon>Clostridia</taxon>
        <taxon>Eubacteriales</taxon>
        <taxon>Acutalibacteraceae</taxon>
        <taxon>Hydrogeniiclostridium</taxon>
    </lineage>
</organism>
<dbReference type="InterPro" id="IPR003717">
    <property type="entry name" value="RecO"/>
</dbReference>
<comment type="caution">
    <text evidence="9">The sequence shown here is derived from an EMBL/GenBank/DDBJ whole genome shotgun (WGS) entry which is preliminary data.</text>
</comment>
<evidence type="ECO:0000256" key="6">
    <source>
        <dbReference type="ARBA" id="ARBA00033409"/>
    </source>
</evidence>
<dbReference type="Gene3D" id="1.20.1440.120">
    <property type="entry name" value="Recombination protein O, C-terminal domain"/>
    <property type="match status" value="1"/>
</dbReference>
<dbReference type="EMBL" id="QLYR01000001">
    <property type="protein sequence ID" value="RAQ30285.1"/>
    <property type="molecule type" value="Genomic_DNA"/>
</dbReference>
<evidence type="ECO:0000256" key="3">
    <source>
        <dbReference type="ARBA" id="ARBA00022763"/>
    </source>
</evidence>
<dbReference type="Gene3D" id="2.40.50.140">
    <property type="entry name" value="Nucleic acid-binding proteins"/>
    <property type="match status" value="1"/>
</dbReference>
<evidence type="ECO:0000313" key="10">
    <source>
        <dbReference type="Proteomes" id="UP000249377"/>
    </source>
</evidence>
<protein>
    <recommendedName>
        <fullName evidence="2 7">DNA repair protein RecO</fullName>
    </recommendedName>
    <alternativeName>
        <fullName evidence="6 7">Recombination protein O</fullName>
    </alternativeName>
</protein>
<dbReference type="InterPro" id="IPR022572">
    <property type="entry name" value="DNA_rep/recomb_RecO_N"/>
</dbReference>
<comment type="similarity">
    <text evidence="1 7">Belongs to the RecO family.</text>
</comment>
<dbReference type="InterPro" id="IPR037278">
    <property type="entry name" value="ARFGAP/RecO"/>
</dbReference>
<reference evidence="9 10" key="1">
    <citation type="submission" date="2018-06" db="EMBL/GenBank/DDBJ databases">
        <title>Noncontiguous genome sequence of Ruminococcaceae bacterium ASD2818.</title>
        <authorList>
            <person name="Chaplin A.V."/>
            <person name="Sokolova S.R."/>
            <person name="Kochetkova T.O."/>
            <person name="Goltsov A.Y."/>
            <person name="Trofimov D.Y."/>
            <person name="Efimov B.A."/>
        </authorList>
    </citation>
    <scope>NUCLEOTIDE SEQUENCE [LARGE SCALE GENOMIC DNA]</scope>
    <source>
        <strain evidence="9 10">ASD2818</strain>
    </source>
</reference>
<evidence type="ECO:0000256" key="7">
    <source>
        <dbReference type="HAMAP-Rule" id="MF_00201"/>
    </source>
</evidence>
<dbReference type="Pfam" id="PF11967">
    <property type="entry name" value="RecO_N"/>
    <property type="match status" value="1"/>
</dbReference>
<dbReference type="InterPro" id="IPR042242">
    <property type="entry name" value="RecO_C"/>
</dbReference>
<evidence type="ECO:0000256" key="2">
    <source>
        <dbReference type="ARBA" id="ARBA00021310"/>
    </source>
</evidence>
<dbReference type="SUPFAM" id="SSF57863">
    <property type="entry name" value="ArfGap/RecO-like zinc finger"/>
    <property type="match status" value="1"/>
</dbReference>
<gene>
    <name evidence="7 9" type="primary">recO</name>
    <name evidence="9" type="ORF">DPQ25_01900</name>
</gene>
<keyword evidence="5 7" id="KW-0234">DNA repair</keyword>
<dbReference type="Proteomes" id="UP000249377">
    <property type="component" value="Unassembled WGS sequence"/>
</dbReference>
<dbReference type="SUPFAM" id="SSF50249">
    <property type="entry name" value="Nucleic acid-binding proteins"/>
    <property type="match status" value="1"/>
</dbReference>
<dbReference type="Gene3D" id="6.20.220.20">
    <property type="entry name" value="Recombination protein O, zinc-binding domain"/>
    <property type="match status" value="1"/>
</dbReference>
<accession>A0A328UMX4</accession>
<dbReference type="NCBIfam" id="TIGR00613">
    <property type="entry name" value="reco"/>
    <property type="match status" value="1"/>
</dbReference>
<keyword evidence="10" id="KW-1185">Reference proteome</keyword>
<dbReference type="InterPro" id="IPR012340">
    <property type="entry name" value="NA-bd_OB-fold"/>
</dbReference>
<evidence type="ECO:0000256" key="5">
    <source>
        <dbReference type="ARBA" id="ARBA00023204"/>
    </source>
</evidence>
<dbReference type="Pfam" id="PF02565">
    <property type="entry name" value="RecO_C"/>
    <property type="match status" value="1"/>
</dbReference>
<dbReference type="PANTHER" id="PTHR33991">
    <property type="entry name" value="DNA REPAIR PROTEIN RECO"/>
    <property type="match status" value="1"/>
</dbReference>
<dbReference type="GO" id="GO:0043590">
    <property type="term" value="C:bacterial nucleoid"/>
    <property type="evidence" value="ECO:0007669"/>
    <property type="project" value="TreeGrafter"/>
</dbReference>
<keyword evidence="4 7" id="KW-0233">DNA recombination</keyword>
<evidence type="ECO:0000256" key="4">
    <source>
        <dbReference type="ARBA" id="ARBA00023172"/>
    </source>
</evidence>
<dbReference type="PANTHER" id="PTHR33991:SF1">
    <property type="entry name" value="DNA REPAIR PROTEIN RECO"/>
    <property type="match status" value="1"/>
</dbReference>